<dbReference type="AlphaFoldDB" id="A0A8J7S202"/>
<dbReference type="RefSeq" id="WP_210681796.1">
    <property type="nucleotide sequence ID" value="NZ_JAGMWN010000004.1"/>
</dbReference>
<dbReference type="GO" id="GO:0016020">
    <property type="term" value="C:membrane"/>
    <property type="evidence" value="ECO:0007669"/>
    <property type="project" value="TreeGrafter"/>
</dbReference>
<keyword evidence="4" id="KW-1185">Reference proteome</keyword>
<dbReference type="GO" id="GO:0016491">
    <property type="term" value="F:oxidoreductase activity"/>
    <property type="evidence" value="ECO:0007669"/>
    <property type="project" value="UniProtKB-KW"/>
</dbReference>
<protein>
    <submittedName>
        <fullName evidence="3">SDR family NAD(P)-dependent oxidoreductase</fullName>
    </submittedName>
</protein>
<gene>
    <name evidence="3" type="ORF">KAJ83_09305</name>
</gene>
<dbReference type="PANTHER" id="PTHR44196:SF1">
    <property type="entry name" value="DEHYDROGENASE_REDUCTASE SDR FAMILY MEMBER 7B"/>
    <property type="match status" value="1"/>
</dbReference>
<dbReference type="EMBL" id="JAGMWN010000004">
    <property type="protein sequence ID" value="MBP5857204.1"/>
    <property type="molecule type" value="Genomic_DNA"/>
</dbReference>
<comment type="caution">
    <text evidence="3">The sequence shown here is derived from an EMBL/GenBank/DDBJ whole genome shotgun (WGS) entry which is preliminary data.</text>
</comment>
<dbReference type="SUPFAM" id="SSF51735">
    <property type="entry name" value="NAD(P)-binding Rossmann-fold domains"/>
    <property type="match status" value="1"/>
</dbReference>
<dbReference type="Proteomes" id="UP000672602">
    <property type="component" value="Unassembled WGS sequence"/>
</dbReference>
<proteinExistence type="inferred from homology"/>
<evidence type="ECO:0000256" key="1">
    <source>
        <dbReference type="ARBA" id="ARBA00006484"/>
    </source>
</evidence>
<evidence type="ECO:0000313" key="3">
    <source>
        <dbReference type="EMBL" id="MBP5857204.1"/>
    </source>
</evidence>
<comment type="similarity">
    <text evidence="1">Belongs to the short-chain dehydrogenases/reductases (SDR) family.</text>
</comment>
<reference evidence="3" key="1">
    <citation type="submission" date="2021-04" db="EMBL/GenBank/DDBJ databases">
        <authorList>
            <person name="Zhang D.-C."/>
        </authorList>
    </citation>
    <scope>NUCLEOTIDE SEQUENCE</scope>
    <source>
        <strain evidence="3">CGMCC 1.15697</strain>
    </source>
</reference>
<accession>A0A8J7S202</accession>
<sequence>MAQDKPESPLWILGASQGIGEALALHVARAGATVAISARSAEKLDAVAAKAPAGRIHPFPCDATDIDSLRHAVTDIEAKLGGIATAVLNAGTHKETPVDDFQSADVERIFDLNVMGTVKALEVLMPRMVARGSGRLALVASVAGYRGLPRAAAYCGSKAAVIAMAESLKAELDGRGVTVQVVCPGFVRTPLTDRNDFKMPYLMEPEDAARAIWDGLRADRFEIAFPRPFVLQLKALRALPPRAYFPLIRKATGIE</sequence>
<evidence type="ECO:0000313" key="4">
    <source>
        <dbReference type="Proteomes" id="UP000672602"/>
    </source>
</evidence>
<organism evidence="3 4">
    <name type="scientific">Marivibrio halodurans</name>
    <dbReference type="NCBI Taxonomy" id="2039722"/>
    <lineage>
        <taxon>Bacteria</taxon>
        <taxon>Pseudomonadati</taxon>
        <taxon>Pseudomonadota</taxon>
        <taxon>Alphaproteobacteria</taxon>
        <taxon>Rhodospirillales</taxon>
        <taxon>Rhodospirillaceae</taxon>
        <taxon>Marivibrio</taxon>
    </lineage>
</organism>
<dbReference type="Gene3D" id="3.40.50.720">
    <property type="entry name" value="NAD(P)-binding Rossmann-like Domain"/>
    <property type="match status" value="1"/>
</dbReference>
<dbReference type="PRINTS" id="PR00081">
    <property type="entry name" value="GDHRDH"/>
</dbReference>
<keyword evidence="2" id="KW-0560">Oxidoreductase</keyword>
<name>A0A8J7S202_9PROT</name>
<dbReference type="InterPro" id="IPR036291">
    <property type="entry name" value="NAD(P)-bd_dom_sf"/>
</dbReference>
<dbReference type="PANTHER" id="PTHR44196">
    <property type="entry name" value="DEHYDROGENASE/REDUCTASE SDR FAMILY MEMBER 7B"/>
    <property type="match status" value="1"/>
</dbReference>
<dbReference type="Pfam" id="PF00106">
    <property type="entry name" value="adh_short"/>
    <property type="match status" value="1"/>
</dbReference>
<dbReference type="InterPro" id="IPR002347">
    <property type="entry name" value="SDR_fam"/>
</dbReference>
<evidence type="ECO:0000256" key="2">
    <source>
        <dbReference type="ARBA" id="ARBA00023002"/>
    </source>
</evidence>